<proteinExistence type="inferred from homology"/>
<keyword evidence="3" id="KW-0238">DNA-binding</keyword>
<evidence type="ECO:0000256" key="3">
    <source>
        <dbReference type="ARBA" id="ARBA00023125"/>
    </source>
</evidence>
<dbReference type="PRINTS" id="PR00039">
    <property type="entry name" value="HTHLYSR"/>
</dbReference>
<evidence type="ECO:0000256" key="2">
    <source>
        <dbReference type="ARBA" id="ARBA00023015"/>
    </source>
</evidence>
<dbReference type="PROSITE" id="PS50931">
    <property type="entry name" value="HTH_LYSR"/>
    <property type="match status" value="1"/>
</dbReference>
<feature type="domain" description="HTH lysR-type" evidence="6">
    <location>
        <begin position="1"/>
        <end position="58"/>
    </location>
</feature>
<comment type="caution">
    <text evidence="7">The sequence shown here is derived from an EMBL/GenBank/DDBJ whole genome shotgun (WGS) entry which is preliminary data.</text>
</comment>
<accession>A0ABV3REU1</accession>
<sequence length="308" mass="33298">MDTAHLKAFLRIAQTGSISRAAESLGIAQPSLSQQLLRLEDEVGTQLFNRTVRGVTLTDAGRVFQERAREVIHAAEQAVADARHLRHEARGQVVFAMPPSVAQLLGAALVKELTVAAPLVQVRIVEAFTGSIRGWIETEKIDLGIIYDTGPLRHLMTVPLASDELVAIGPHGSLSDDEVSLAKIACQPLITIGRQHGLRQILEAHASRAGVELNVAHEIDSLSTTIDLVADGAGYAVLPRCAVMEAHWSSRIAVARFAGDGLRRTLNLVRNPALVLTHASVRVGNLTRSVMERLIAQGAWTARIERET</sequence>
<dbReference type="PANTHER" id="PTHR30293:SF0">
    <property type="entry name" value="NITROGEN ASSIMILATION REGULATORY PROTEIN NAC"/>
    <property type="match status" value="1"/>
</dbReference>
<organism evidence="7 8">
    <name type="scientific">Novosphingobium rhizovicinum</name>
    <dbReference type="NCBI Taxonomy" id="3228928"/>
    <lineage>
        <taxon>Bacteria</taxon>
        <taxon>Pseudomonadati</taxon>
        <taxon>Pseudomonadota</taxon>
        <taxon>Alphaproteobacteria</taxon>
        <taxon>Sphingomonadales</taxon>
        <taxon>Sphingomonadaceae</taxon>
        <taxon>Novosphingobium</taxon>
    </lineage>
</organism>
<evidence type="ECO:0000256" key="4">
    <source>
        <dbReference type="ARBA" id="ARBA00023159"/>
    </source>
</evidence>
<dbReference type="InterPro" id="IPR036390">
    <property type="entry name" value="WH_DNA-bd_sf"/>
</dbReference>
<reference evidence="7 8" key="1">
    <citation type="submission" date="2024-06" db="EMBL/GenBank/DDBJ databases">
        <title>Novosphingobium rhizovicinus M1R2S20.</title>
        <authorList>
            <person name="Sun J.-Q."/>
        </authorList>
    </citation>
    <scope>NUCLEOTIDE SEQUENCE [LARGE SCALE GENOMIC DNA]</scope>
    <source>
        <strain evidence="7 8">M1R2S20</strain>
    </source>
</reference>
<comment type="similarity">
    <text evidence="1">Belongs to the LysR transcriptional regulatory family.</text>
</comment>
<gene>
    <name evidence="7" type="ORF">ABUH87_15790</name>
</gene>
<evidence type="ECO:0000256" key="5">
    <source>
        <dbReference type="ARBA" id="ARBA00023163"/>
    </source>
</evidence>
<dbReference type="InterPro" id="IPR036388">
    <property type="entry name" value="WH-like_DNA-bd_sf"/>
</dbReference>
<dbReference type="Proteomes" id="UP001556118">
    <property type="component" value="Unassembled WGS sequence"/>
</dbReference>
<dbReference type="InterPro" id="IPR000847">
    <property type="entry name" value="LysR_HTH_N"/>
</dbReference>
<dbReference type="InterPro" id="IPR005119">
    <property type="entry name" value="LysR_subst-bd"/>
</dbReference>
<protein>
    <submittedName>
        <fullName evidence="7">LysR family transcriptional regulator</fullName>
    </submittedName>
</protein>
<dbReference type="Pfam" id="PF00126">
    <property type="entry name" value="HTH_1"/>
    <property type="match status" value="1"/>
</dbReference>
<dbReference type="SUPFAM" id="SSF53850">
    <property type="entry name" value="Periplasmic binding protein-like II"/>
    <property type="match status" value="1"/>
</dbReference>
<dbReference type="PANTHER" id="PTHR30293">
    <property type="entry name" value="TRANSCRIPTIONAL REGULATORY PROTEIN NAC-RELATED"/>
    <property type="match status" value="1"/>
</dbReference>
<keyword evidence="8" id="KW-1185">Reference proteome</keyword>
<keyword evidence="5" id="KW-0804">Transcription</keyword>
<evidence type="ECO:0000313" key="8">
    <source>
        <dbReference type="Proteomes" id="UP001556118"/>
    </source>
</evidence>
<evidence type="ECO:0000259" key="6">
    <source>
        <dbReference type="PROSITE" id="PS50931"/>
    </source>
</evidence>
<dbReference type="Pfam" id="PF03466">
    <property type="entry name" value="LysR_substrate"/>
    <property type="match status" value="1"/>
</dbReference>
<keyword evidence="4" id="KW-0010">Activator</keyword>
<dbReference type="Gene3D" id="1.10.10.10">
    <property type="entry name" value="Winged helix-like DNA-binding domain superfamily/Winged helix DNA-binding domain"/>
    <property type="match status" value="1"/>
</dbReference>
<keyword evidence="2" id="KW-0805">Transcription regulation</keyword>
<evidence type="ECO:0000256" key="1">
    <source>
        <dbReference type="ARBA" id="ARBA00009437"/>
    </source>
</evidence>
<name>A0ABV3REU1_9SPHN</name>
<dbReference type="Gene3D" id="3.40.190.10">
    <property type="entry name" value="Periplasmic binding protein-like II"/>
    <property type="match status" value="2"/>
</dbReference>
<dbReference type="SUPFAM" id="SSF46785">
    <property type="entry name" value="Winged helix' DNA-binding domain"/>
    <property type="match status" value="1"/>
</dbReference>
<dbReference type="RefSeq" id="WP_367775062.1">
    <property type="nucleotide sequence ID" value="NZ_JBFNXR010000052.1"/>
</dbReference>
<dbReference type="EMBL" id="JBFNXR010000052">
    <property type="protein sequence ID" value="MEW9856601.1"/>
    <property type="molecule type" value="Genomic_DNA"/>
</dbReference>
<evidence type="ECO:0000313" key="7">
    <source>
        <dbReference type="EMBL" id="MEW9856601.1"/>
    </source>
</evidence>